<dbReference type="EMBL" id="RCWJ01000005">
    <property type="protein sequence ID" value="RLQ81144.1"/>
    <property type="molecule type" value="Genomic_DNA"/>
</dbReference>
<evidence type="ECO:0000256" key="2">
    <source>
        <dbReference type="ARBA" id="ARBA00023125"/>
    </source>
</evidence>
<dbReference type="Gene3D" id="1.10.10.10">
    <property type="entry name" value="Winged helix-like DNA-binding domain superfamily/Winged helix DNA-binding domain"/>
    <property type="match status" value="1"/>
</dbReference>
<dbReference type="OrthoDB" id="9807558at2"/>
<proteinExistence type="predicted"/>
<accession>A0A3L7ISD3</accession>
<comment type="caution">
    <text evidence="6">The sequence shown here is derived from an EMBL/GenBank/DDBJ whole genome shotgun (WGS) entry which is preliminary data.</text>
</comment>
<dbReference type="Pfam" id="PF01614">
    <property type="entry name" value="IclR_C"/>
    <property type="match status" value="1"/>
</dbReference>
<keyword evidence="1" id="KW-0805">Transcription regulation</keyword>
<feature type="domain" description="IclR-ED" evidence="5">
    <location>
        <begin position="71"/>
        <end position="250"/>
    </location>
</feature>
<dbReference type="GO" id="GO:0003677">
    <property type="term" value="F:DNA binding"/>
    <property type="evidence" value="ECO:0007669"/>
    <property type="project" value="UniProtKB-KW"/>
</dbReference>
<dbReference type="SUPFAM" id="SSF46785">
    <property type="entry name" value="Winged helix' DNA-binding domain"/>
    <property type="match status" value="1"/>
</dbReference>
<dbReference type="GO" id="GO:0045892">
    <property type="term" value="P:negative regulation of DNA-templated transcription"/>
    <property type="evidence" value="ECO:0007669"/>
    <property type="project" value="TreeGrafter"/>
</dbReference>
<dbReference type="SUPFAM" id="SSF55781">
    <property type="entry name" value="GAF domain-like"/>
    <property type="match status" value="1"/>
</dbReference>
<dbReference type="InterPro" id="IPR050707">
    <property type="entry name" value="HTH_MetabolicPath_Reg"/>
</dbReference>
<dbReference type="GO" id="GO:0003700">
    <property type="term" value="F:DNA-binding transcription factor activity"/>
    <property type="evidence" value="ECO:0007669"/>
    <property type="project" value="TreeGrafter"/>
</dbReference>
<dbReference type="Pfam" id="PF09339">
    <property type="entry name" value="HTH_IclR"/>
    <property type="match status" value="1"/>
</dbReference>
<evidence type="ECO:0000256" key="3">
    <source>
        <dbReference type="ARBA" id="ARBA00023163"/>
    </source>
</evidence>
<dbReference type="InterPro" id="IPR005471">
    <property type="entry name" value="Tscrpt_reg_IclR_N"/>
</dbReference>
<keyword evidence="3" id="KW-0804">Transcription</keyword>
<evidence type="ECO:0000313" key="6">
    <source>
        <dbReference type="EMBL" id="RLQ81144.1"/>
    </source>
</evidence>
<evidence type="ECO:0000256" key="1">
    <source>
        <dbReference type="ARBA" id="ARBA00023015"/>
    </source>
</evidence>
<keyword evidence="7" id="KW-1185">Reference proteome</keyword>
<dbReference type="SMART" id="SM00346">
    <property type="entry name" value="HTH_ICLR"/>
    <property type="match status" value="1"/>
</dbReference>
<dbReference type="PANTHER" id="PTHR30136">
    <property type="entry name" value="HELIX-TURN-HELIX TRANSCRIPTIONAL REGULATOR, ICLR FAMILY"/>
    <property type="match status" value="1"/>
</dbReference>
<sequence length="251" mass="26709">MRNADWTTSVSVLDRVTAIFEAFDEHGEGLGVSELARRANLPKSTVSRIAADLVGQRFLDRDDGKLYLGIRLFELGLTVSKPRKLREAALPLMNELRMATGRSVQLAVLEQTDVVLVAVIRGKRALTTLGPVGSRRPAHSTAAGKALLAFSAREVVEDVVHGGLERLTANTICEPAKLAGELTTIRKTRIAIEREECASDLVSVASPVLGYGTTPVAAIAVAGCADEMNIDHLAPTVRAAAVALSHRIGNG</sequence>
<dbReference type="AlphaFoldDB" id="A0A3L7ISD3"/>
<organism evidence="6 7">
    <name type="scientific">Mycetocola zhadangensis</name>
    <dbReference type="NCBI Taxonomy" id="1164595"/>
    <lineage>
        <taxon>Bacteria</taxon>
        <taxon>Bacillati</taxon>
        <taxon>Actinomycetota</taxon>
        <taxon>Actinomycetes</taxon>
        <taxon>Micrococcales</taxon>
        <taxon>Microbacteriaceae</taxon>
        <taxon>Mycetocola</taxon>
    </lineage>
</organism>
<keyword evidence="2" id="KW-0238">DNA-binding</keyword>
<evidence type="ECO:0000259" key="5">
    <source>
        <dbReference type="PROSITE" id="PS51078"/>
    </source>
</evidence>
<dbReference type="InterPro" id="IPR029016">
    <property type="entry name" value="GAF-like_dom_sf"/>
</dbReference>
<protein>
    <submittedName>
        <fullName evidence="6">IclR family transcriptional regulator</fullName>
    </submittedName>
</protein>
<dbReference type="InterPro" id="IPR014757">
    <property type="entry name" value="Tscrpt_reg_IclR_C"/>
</dbReference>
<dbReference type="PROSITE" id="PS51078">
    <property type="entry name" value="ICLR_ED"/>
    <property type="match status" value="1"/>
</dbReference>
<reference evidence="6 7" key="1">
    <citation type="submission" date="2018-10" db="EMBL/GenBank/DDBJ databases">
        <authorList>
            <person name="Li J."/>
        </authorList>
    </citation>
    <scope>NUCLEOTIDE SEQUENCE [LARGE SCALE GENOMIC DNA]</scope>
    <source>
        <strain evidence="6 7">ZD1-4</strain>
    </source>
</reference>
<feature type="domain" description="HTH iclR-type" evidence="4">
    <location>
        <begin position="10"/>
        <end position="70"/>
    </location>
</feature>
<dbReference type="Proteomes" id="UP000282460">
    <property type="component" value="Unassembled WGS sequence"/>
</dbReference>
<dbReference type="RefSeq" id="WP_121660618.1">
    <property type="nucleotide sequence ID" value="NZ_BMEK01000004.1"/>
</dbReference>
<dbReference type="PANTHER" id="PTHR30136:SF24">
    <property type="entry name" value="HTH-TYPE TRANSCRIPTIONAL REPRESSOR ALLR"/>
    <property type="match status" value="1"/>
</dbReference>
<gene>
    <name evidence="6" type="ORF">D9V28_15515</name>
</gene>
<evidence type="ECO:0000313" key="7">
    <source>
        <dbReference type="Proteomes" id="UP000282460"/>
    </source>
</evidence>
<dbReference type="InterPro" id="IPR036388">
    <property type="entry name" value="WH-like_DNA-bd_sf"/>
</dbReference>
<dbReference type="PROSITE" id="PS51077">
    <property type="entry name" value="HTH_ICLR"/>
    <property type="match status" value="1"/>
</dbReference>
<dbReference type="Gene3D" id="3.30.450.40">
    <property type="match status" value="1"/>
</dbReference>
<evidence type="ECO:0000259" key="4">
    <source>
        <dbReference type="PROSITE" id="PS51077"/>
    </source>
</evidence>
<dbReference type="InterPro" id="IPR036390">
    <property type="entry name" value="WH_DNA-bd_sf"/>
</dbReference>
<name>A0A3L7ISD3_9MICO</name>